<sequence length="1443" mass="162835">MPFNLNHQILEEAQRTQSTHNHVTSNAAAMLAIRLASKYFLPEHKASSSSQAASSSSVTASSSSSSTKENSSMTLGISHNSAAITKNQHIRARYEHRTKSSLLELSTRSWLSTILDKNILNKEFDRVTLVEEREGKRVSTEWYLPLPEIFAIVLCALMDKHEQAWPVPPGSTATRERLLRLQKFDLINNELMNEIPSICSAGIRHRWLMALDGYEGKRLPLNAEDVLMQGLFDFMVHEVLETQLKLKLPDGRDPAGDEYIPFYERFQSLFLPWIFDTIPDEVKAAIRNAGQEDAAKEYILKRFRTIQTIPSDNMLTKINGYCSYEGLISIPCNFVPILAALDRFAKRHAMALSSGRIAATSLHSLASQTIAWLKGPGFSPESLKNADAEKKTWDTVYLVMRLHDVLYQYKDYKNLLQVCDMPPEHKTEWLDSLLVLEQWLNNQELSLQALLADTASLEQQLRAFERGVSFWRSNTYYDFISNYTAQWFAARNEGDIPVLASLFARLCELFFNENTPEAHSNPAIRVDDALLSKWMTQTAEDGTLDVSPYQINRIILHALCYEPNTWSLLFRRCLTVVLTFIHNRCNQGLNSAGEALFRDSWPQELLDQIEYQLNSEQTGESPVPVIFTPGTITFDTSLDTARLLAISSSMPEHIIKKIVEHPGFNPNATDDLDLTPFYIAAEFGNIPFANALRARDAEYKVSYKGLYKPMVAALENQHFPFLQWFLQTLDDLSVLDELTTRDANGSYLMKRLASNPQDLIDILRCLPEHIRKEALLAEDNRGLTGLRLFTQHPLFIKDVVNCLPEDERAKAFMKDQIAARSLFHIAATEQPDIIIQLLEGLPEIEREPFLLTESQDGNTMLHHAAEKYPELLISIVSYLPKTRRISPLSAKNNENVSVLHQVAISHPKLLERLFLLIPSPDRYYALTQQTQNNNTLLHDVAVIAPQILIKLLDCLPKTRKEKAIMAINKDGDTILHLIAPWNYPKILLKLFNYLPLELKEKAVIIKGRNNSTLLHLAAKFHRCLKPLLNLVPEAAKTDVVMACDDGGNNVAHYTLYSSKSLKLFLNWLPQKDHFTVFMARNKDNCTALEQIAKTNPKMLIQILNTFSETERRTILQEKFEFGNGMLHLIASNHPKYLIQLLDYLLESERIAALTTLNGYGWSVLHILATKGAQLFINVLNCLPSGERAAALAVTDNTGLPVVHQILSYSPIITKQFKHFLPEADRAFVVKLRDAQDSSLLHSVAVKCAIALSSLLNSLNEEERVDAVMTPNSEGNNELYQVIHHTGLVKVIMECLPQSARAGVVTSCNKNGISVLHYAASYPDLLDLLLNYLPEAEQDAVMMLCTSDDFIPLKSSECRSRFDPLHQLRPILNRSNDILRGLSSVGLSSFNPNTPRVISSPASSSASDSSPIYGRHSLFKPISNTPENESESELDTMNMKRRAL</sequence>
<dbReference type="PANTHER" id="PTHR24121">
    <property type="entry name" value="NO MECHANORECEPTOR POTENTIAL C, ISOFORM D-RELATED"/>
    <property type="match status" value="1"/>
</dbReference>
<reference evidence="2 4" key="1">
    <citation type="submission" date="2015-11" db="EMBL/GenBank/DDBJ databases">
        <title>Genomic analysis of 38 Legionella species identifies large and diverse effector repertoires.</title>
        <authorList>
            <person name="Burstein D."/>
            <person name="Amaro F."/>
            <person name="Zusman T."/>
            <person name="Lifshitz Z."/>
            <person name="Cohen O."/>
            <person name="Gilbert J.A."/>
            <person name="Pupko T."/>
            <person name="Shuman H.A."/>
            <person name="Segal G."/>
        </authorList>
    </citation>
    <scope>NUCLEOTIDE SEQUENCE [LARGE SCALE GENOMIC DNA]</scope>
    <source>
        <strain evidence="2 4">ATCC 43877</strain>
    </source>
</reference>
<dbReference type="EMBL" id="LNYN01000024">
    <property type="protein sequence ID" value="KTD33645.1"/>
    <property type="molecule type" value="Genomic_DNA"/>
</dbReference>
<dbReference type="EMBL" id="UGOG01000001">
    <property type="protein sequence ID" value="STX62578.1"/>
    <property type="molecule type" value="Genomic_DNA"/>
</dbReference>
<organism evidence="3 5">
    <name type="scientific">Legionella moravica</name>
    <dbReference type="NCBI Taxonomy" id="39962"/>
    <lineage>
        <taxon>Bacteria</taxon>
        <taxon>Pseudomonadati</taxon>
        <taxon>Pseudomonadota</taxon>
        <taxon>Gammaproteobacteria</taxon>
        <taxon>Legionellales</taxon>
        <taxon>Legionellaceae</taxon>
        <taxon>Legionella</taxon>
    </lineage>
</organism>
<protein>
    <submittedName>
        <fullName evidence="3">Ankyrin repeats (3 copies)</fullName>
    </submittedName>
</protein>
<gene>
    <name evidence="2" type="ORF">Lmor_1957</name>
    <name evidence="3" type="ORF">NCTC12239_01513</name>
</gene>
<evidence type="ECO:0000313" key="4">
    <source>
        <dbReference type="Proteomes" id="UP000054985"/>
    </source>
</evidence>
<evidence type="ECO:0000313" key="2">
    <source>
        <dbReference type="EMBL" id="KTD33645.1"/>
    </source>
</evidence>
<accession>A0A378JYV6</accession>
<dbReference type="SUPFAM" id="SSF48403">
    <property type="entry name" value="Ankyrin repeat"/>
    <property type="match status" value="1"/>
</dbReference>
<reference evidence="3 5" key="2">
    <citation type="submission" date="2018-06" db="EMBL/GenBank/DDBJ databases">
        <authorList>
            <consortium name="Pathogen Informatics"/>
            <person name="Doyle S."/>
        </authorList>
    </citation>
    <scope>NUCLEOTIDE SEQUENCE [LARGE SCALE GENOMIC DNA]</scope>
    <source>
        <strain evidence="3 5">NCTC12239</strain>
    </source>
</reference>
<feature type="region of interest" description="Disordered" evidence="1">
    <location>
        <begin position="50"/>
        <end position="77"/>
    </location>
</feature>
<dbReference type="InterPro" id="IPR002110">
    <property type="entry name" value="Ankyrin_rpt"/>
</dbReference>
<dbReference type="InterPro" id="IPR036770">
    <property type="entry name" value="Ankyrin_rpt-contain_sf"/>
</dbReference>
<dbReference type="STRING" id="39962.Lmor_1957"/>
<evidence type="ECO:0000313" key="5">
    <source>
        <dbReference type="Proteomes" id="UP000254040"/>
    </source>
</evidence>
<proteinExistence type="predicted"/>
<name>A0A378JYV6_9GAMM</name>
<dbReference type="Proteomes" id="UP000054985">
    <property type="component" value="Unassembled WGS sequence"/>
</dbReference>
<feature type="region of interest" description="Disordered" evidence="1">
    <location>
        <begin position="1416"/>
        <end position="1443"/>
    </location>
</feature>
<dbReference type="OrthoDB" id="2575953at2"/>
<feature type="compositionally biased region" description="Low complexity" evidence="1">
    <location>
        <begin position="50"/>
        <end position="72"/>
    </location>
</feature>
<dbReference type="PANTHER" id="PTHR24121:SF21">
    <property type="entry name" value="ANKYRIN REPEAT FAMILY PROTEIN"/>
    <property type="match status" value="1"/>
</dbReference>
<dbReference type="Gene3D" id="1.25.40.20">
    <property type="entry name" value="Ankyrin repeat-containing domain"/>
    <property type="match status" value="3"/>
</dbReference>
<dbReference type="SMART" id="SM00248">
    <property type="entry name" value="ANK"/>
    <property type="match status" value="7"/>
</dbReference>
<keyword evidence="4" id="KW-1185">Reference proteome</keyword>
<dbReference type="Proteomes" id="UP000254040">
    <property type="component" value="Unassembled WGS sequence"/>
</dbReference>
<dbReference type="RefSeq" id="WP_028383421.1">
    <property type="nucleotide sequence ID" value="NZ_CAAAJG010000070.1"/>
</dbReference>
<evidence type="ECO:0000313" key="3">
    <source>
        <dbReference type="EMBL" id="STX62578.1"/>
    </source>
</evidence>
<evidence type="ECO:0000256" key="1">
    <source>
        <dbReference type="SAM" id="MobiDB-lite"/>
    </source>
</evidence>